<reference evidence="3" key="1">
    <citation type="journal article" date="2011" name="Proc. Natl. Acad. Sci. U.S.A.">
        <title>Obligate biotrophy features unraveled by the genomic analysis of rust fungi.</title>
        <authorList>
            <person name="Duplessis S."/>
            <person name="Cuomo C.A."/>
            <person name="Lin Y.-C."/>
            <person name="Aerts A."/>
            <person name="Tisserant E."/>
            <person name="Veneault-Fourrey C."/>
            <person name="Joly D.L."/>
            <person name="Hacquard S."/>
            <person name="Amselem J."/>
            <person name="Cantarel B.L."/>
            <person name="Chiu R."/>
            <person name="Coutinho P.M."/>
            <person name="Feau N."/>
            <person name="Field M."/>
            <person name="Frey P."/>
            <person name="Gelhaye E."/>
            <person name="Goldberg J."/>
            <person name="Grabherr M.G."/>
            <person name="Kodira C.D."/>
            <person name="Kohler A."/>
            <person name="Kuees U."/>
            <person name="Lindquist E.A."/>
            <person name="Lucas S.M."/>
            <person name="Mago R."/>
            <person name="Mauceli E."/>
            <person name="Morin E."/>
            <person name="Murat C."/>
            <person name="Pangilinan J.L."/>
            <person name="Park R."/>
            <person name="Pearson M."/>
            <person name="Quesneville H."/>
            <person name="Rouhier N."/>
            <person name="Sakthikumar S."/>
            <person name="Salamov A.A."/>
            <person name="Schmutz J."/>
            <person name="Selles B."/>
            <person name="Shapiro H."/>
            <person name="Tanguay P."/>
            <person name="Tuskan G.A."/>
            <person name="Henrissat B."/>
            <person name="Van de Peer Y."/>
            <person name="Rouze P."/>
            <person name="Ellis J.G."/>
            <person name="Dodds P.N."/>
            <person name="Schein J.E."/>
            <person name="Zhong S."/>
            <person name="Hamelin R.C."/>
            <person name="Grigoriev I.V."/>
            <person name="Szabo L.J."/>
            <person name="Martin F."/>
        </authorList>
    </citation>
    <scope>NUCLEOTIDE SEQUENCE [LARGE SCALE GENOMIC DNA]</scope>
    <source>
        <strain evidence="3">CRL 75-36-700-3 / race SCCL</strain>
    </source>
</reference>
<sequence length="95" mass="9805">MGSLTATLQGPSGWPDFATETRGVCSNVPSPTTTEGSAAGSTNQLSTAVPFPSSVSAVPKPISMEIIIKAWGHMASGEGRHSCADVDVLVQFRTQ</sequence>
<feature type="compositionally biased region" description="Polar residues" evidence="1">
    <location>
        <begin position="1"/>
        <end position="10"/>
    </location>
</feature>
<feature type="region of interest" description="Disordered" evidence="1">
    <location>
        <begin position="1"/>
        <end position="50"/>
    </location>
</feature>
<dbReference type="EMBL" id="DS178285">
    <property type="protein sequence ID" value="EHS63353.1"/>
    <property type="molecule type" value="Genomic_DNA"/>
</dbReference>
<proteinExistence type="predicted"/>
<dbReference type="AlphaFoldDB" id="H6QRQ6"/>
<organism evidence="2 3">
    <name type="scientific">Puccinia graminis f. sp. tritici (strain CRL 75-36-700-3 / race SCCL)</name>
    <name type="common">Black stem rust fungus</name>
    <dbReference type="NCBI Taxonomy" id="418459"/>
    <lineage>
        <taxon>Eukaryota</taxon>
        <taxon>Fungi</taxon>
        <taxon>Dikarya</taxon>
        <taxon>Basidiomycota</taxon>
        <taxon>Pucciniomycotina</taxon>
        <taxon>Pucciniomycetes</taxon>
        <taxon>Pucciniales</taxon>
        <taxon>Pucciniaceae</taxon>
        <taxon>Puccinia</taxon>
    </lineage>
</organism>
<feature type="compositionally biased region" description="Polar residues" evidence="1">
    <location>
        <begin position="27"/>
        <end position="47"/>
    </location>
</feature>
<keyword evidence="3" id="KW-1185">Reference proteome</keyword>
<gene>
    <name evidence="2" type="ORF">PGTG_21530</name>
</gene>
<protein>
    <submittedName>
        <fullName evidence="2">Uncharacterized protein</fullName>
    </submittedName>
</protein>
<evidence type="ECO:0000256" key="1">
    <source>
        <dbReference type="SAM" id="MobiDB-lite"/>
    </source>
</evidence>
<evidence type="ECO:0000313" key="3">
    <source>
        <dbReference type="Proteomes" id="UP000008783"/>
    </source>
</evidence>
<name>H6QRQ6_PUCGT</name>
<dbReference type="InParanoid" id="H6QRQ6"/>
<dbReference type="GeneID" id="13543045"/>
<dbReference type="RefSeq" id="XP_003889791.1">
    <property type="nucleotide sequence ID" value="XM_003889742.1"/>
</dbReference>
<dbReference type="KEGG" id="pgr:PGTG_21530"/>
<dbReference type="VEuPathDB" id="FungiDB:PGTG_21530"/>
<dbReference type="Proteomes" id="UP000008783">
    <property type="component" value="Unassembled WGS sequence"/>
</dbReference>
<evidence type="ECO:0000313" key="2">
    <source>
        <dbReference type="EMBL" id="EHS63353.1"/>
    </source>
</evidence>
<dbReference type="HOGENOM" id="CLU_167022_0_0_1"/>
<accession>H6QRQ6</accession>